<dbReference type="InterPro" id="IPR036388">
    <property type="entry name" value="WH-like_DNA-bd_sf"/>
</dbReference>
<evidence type="ECO:0000313" key="7">
    <source>
        <dbReference type="Proteomes" id="UP001059617"/>
    </source>
</evidence>
<dbReference type="SMART" id="SM01043">
    <property type="entry name" value="BTAD"/>
    <property type="match status" value="1"/>
</dbReference>
<dbReference type="SUPFAM" id="SSF48452">
    <property type="entry name" value="TPR-like"/>
    <property type="match status" value="2"/>
</dbReference>
<evidence type="ECO:0000256" key="4">
    <source>
        <dbReference type="SAM" id="MobiDB-lite"/>
    </source>
</evidence>
<dbReference type="PANTHER" id="PTHR47691:SF3">
    <property type="entry name" value="HTH-TYPE TRANSCRIPTIONAL REGULATOR RV0890C-RELATED"/>
    <property type="match status" value="1"/>
</dbReference>
<dbReference type="Pfam" id="PF25872">
    <property type="entry name" value="HTH_77"/>
    <property type="match status" value="1"/>
</dbReference>
<dbReference type="SMART" id="SM00862">
    <property type="entry name" value="Trans_reg_C"/>
    <property type="match status" value="1"/>
</dbReference>
<dbReference type="InterPro" id="IPR011990">
    <property type="entry name" value="TPR-like_helical_dom_sf"/>
</dbReference>
<dbReference type="SUPFAM" id="SSF52540">
    <property type="entry name" value="P-loop containing nucleoside triphosphate hydrolases"/>
    <property type="match status" value="1"/>
</dbReference>
<sequence length="1073" mass="114735">MRFGVLGPLTVWADDGRTVSVPGAKVRALLAALLVRAGQPVTTDRLVDELWGDNPPGNPAAALAVKVSQLRKALDDTEPGSRALIGSGPAGFTLHARSVDAVEFAALLTRAADEPRADARAVLLNDALALWRGPAYADHHDETFAEVAVARLEEQRLTAIDDRAEAYLALGRHAAVADSLADVVTENPLRERTRGLRMLALYRSGRQTEALEAYAELRSHLVEDLGVEPGPEIAALHQAVLAQDPALDAPPTALPAPQPTSNLPAPVTELFGRDEAIIEVTDLVHANRLVALTGPGGVGKTRLALEAARHAQPAFPDGAWLVELAAVDEGEDAVVDTVITTLGLRDTAAGATPPVDRLAAALRPRRMLLLLDNCEHLITDAAAVATRLLHAAPDLVVLATSREPLNVPGEVVWPVPPLDLPEATDDPGGSSAVQLFVARAAAANRGFVLDPSNSGLIAALCRRLDGLPLALELAATRVRGLGIQRLVAGLDDRFRLLAPGHRGGQPRHQTLTATIDWSWRLLTAPERIVLRRLAVHADGCTLEAAEAICAAGDIGPHDVPDLLARLVDRSLVARVERNTYAPRYRLLESVAAYCLDRLRETDDLGPTRQHHLHYYIALAEKAEPLVRGPDQAHWLHILDAEAANLRTALDFAIRERAGEAVLRLVNALAWYWFLRGRLGEAHRAMRTALAAVTEPSSVSARATATAWEAGFAFLLGDVSDWPARHEAALREFDDAADDDAYARAAWFLAYAEIDLGDVTATETLLNDTLSRFDKTDDMWGTAATLTLLAKLAYIRGDAETVARDGTRAAALFRRLGDRWGMIQATGWLGAHAALGGEYDTAVALHTEGLGIARELGLWADVAGHLGWLGWIAMERGNYPEARLYNSQALALAEQQGAPLLATFATMGLAWTARRTGDYDSATRHLRSLLDAAVDRDTEAGQPLYVPSVLVELGHIAERRGDLTTAAEHHREALRVARKLGGARDISAALAGLASTAVAGGDHHTAATLLGGAAAAREPAGKPAAATERDDLERTTTAARSALGKDFDADFERGLHLALDDLPTGTDETKRALS</sequence>
<dbReference type="RefSeq" id="WP_259860192.1">
    <property type="nucleotide sequence ID" value="NZ_BAAAST010000025.1"/>
</dbReference>
<keyword evidence="2 3" id="KW-0238">DNA-binding</keyword>
<evidence type="ECO:0000256" key="3">
    <source>
        <dbReference type="PROSITE-ProRule" id="PRU01091"/>
    </source>
</evidence>
<feature type="compositionally biased region" description="Low complexity" evidence="4">
    <location>
        <begin position="1013"/>
        <end position="1025"/>
    </location>
</feature>
<accession>A0ABY5VXR8</accession>
<dbReference type="InterPro" id="IPR041664">
    <property type="entry name" value="AAA_16"/>
</dbReference>
<dbReference type="Pfam" id="PF13191">
    <property type="entry name" value="AAA_16"/>
    <property type="match status" value="1"/>
</dbReference>
<dbReference type="PANTHER" id="PTHR47691">
    <property type="entry name" value="REGULATOR-RELATED"/>
    <property type="match status" value="1"/>
</dbReference>
<dbReference type="InterPro" id="IPR027417">
    <property type="entry name" value="P-loop_NTPase"/>
</dbReference>
<reference evidence="6" key="1">
    <citation type="submission" date="2021-04" db="EMBL/GenBank/DDBJ databases">
        <authorList>
            <person name="Hartkoorn R.C."/>
            <person name="Beaudoing E."/>
            <person name="Hot D."/>
        </authorList>
    </citation>
    <scope>NUCLEOTIDE SEQUENCE</scope>
    <source>
        <strain evidence="6">NRRL B-16292</strain>
    </source>
</reference>
<dbReference type="Gene3D" id="3.40.50.300">
    <property type="entry name" value="P-loop containing nucleotide triphosphate hydrolases"/>
    <property type="match status" value="1"/>
</dbReference>
<name>A0ABY5VXR8_9ACTN</name>
<dbReference type="Pfam" id="PF03704">
    <property type="entry name" value="BTAD"/>
    <property type="match status" value="1"/>
</dbReference>
<dbReference type="EMBL" id="CP073720">
    <property type="protein sequence ID" value="UWP82420.1"/>
    <property type="molecule type" value="Genomic_DNA"/>
</dbReference>
<proteinExistence type="inferred from homology"/>
<comment type="similarity">
    <text evidence="1">Belongs to the AfsR/DnrI/RedD regulatory family.</text>
</comment>
<reference evidence="6" key="2">
    <citation type="submission" date="2022-09" db="EMBL/GenBank/DDBJ databases">
        <title>Biosynthetic gene clusters of Dactylosporangioum fulvum.</title>
        <authorList>
            <person name="Caradec T."/>
        </authorList>
    </citation>
    <scope>NUCLEOTIDE SEQUENCE</scope>
    <source>
        <strain evidence="6">NRRL B-16292</strain>
    </source>
</reference>
<keyword evidence="7" id="KW-1185">Reference proteome</keyword>
<protein>
    <submittedName>
        <fullName evidence="6">Winged helix-turn-helix domain-containing protein</fullName>
    </submittedName>
</protein>
<dbReference type="InterPro" id="IPR058852">
    <property type="entry name" value="HTH_77"/>
</dbReference>
<dbReference type="CDD" id="cd15831">
    <property type="entry name" value="BTAD"/>
    <property type="match status" value="1"/>
</dbReference>
<dbReference type="InterPro" id="IPR016032">
    <property type="entry name" value="Sig_transdc_resp-reg_C-effctor"/>
</dbReference>
<dbReference type="Pfam" id="PF00486">
    <property type="entry name" value="Trans_reg_C"/>
    <property type="match status" value="1"/>
</dbReference>
<feature type="region of interest" description="Disordered" evidence="4">
    <location>
        <begin position="1013"/>
        <end position="1038"/>
    </location>
</feature>
<evidence type="ECO:0000259" key="5">
    <source>
        <dbReference type="PROSITE" id="PS51755"/>
    </source>
</evidence>
<dbReference type="PRINTS" id="PR00364">
    <property type="entry name" value="DISEASERSIST"/>
</dbReference>
<dbReference type="Proteomes" id="UP001059617">
    <property type="component" value="Chromosome"/>
</dbReference>
<feature type="domain" description="OmpR/PhoB-type" evidence="5">
    <location>
        <begin position="1"/>
        <end position="96"/>
    </location>
</feature>
<dbReference type="Gene3D" id="1.25.40.10">
    <property type="entry name" value="Tetratricopeptide repeat domain"/>
    <property type="match status" value="3"/>
</dbReference>
<dbReference type="InterPro" id="IPR001867">
    <property type="entry name" value="OmpR/PhoB-type_DNA-bd"/>
</dbReference>
<evidence type="ECO:0000256" key="2">
    <source>
        <dbReference type="ARBA" id="ARBA00023125"/>
    </source>
</evidence>
<gene>
    <name evidence="6" type="ORF">Dfulv_46500</name>
</gene>
<evidence type="ECO:0000313" key="6">
    <source>
        <dbReference type="EMBL" id="UWP82420.1"/>
    </source>
</evidence>
<dbReference type="Gene3D" id="1.10.10.10">
    <property type="entry name" value="Winged helix-like DNA-binding domain superfamily/Winged helix DNA-binding domain"/>
    <property type="match status" value="1"/>
</dbReference>
<organism evidence="6 7">
    <name type="scientific">Dactylosporangium fulvum</name>
    <dbReference type="NCBI Taxonomy" id="53359"/>
    <lineage>
        <taxon>Bacteria</taxon>
        <taxon>Bacillati</taxon>
        <taxon>Actinomycetota</taxon>
        <taxon>Actinomycetes</taxon>
        <taxon>Micromonosporales</taxon>
        <taxon>Micromonosporaceae</taxon>
        <taxon>Dactylosporangium</taxon>
    </lineage>
</organism>
<evidence type="ECO:0000256" key="1">
    <source>
        <dbReference type="ARBA" id="ARBA00005820"/>
    </source>
</evidence>
<dbReference type="SUPFAM" id="SSF46894">
    <property type="entry name" value="C-terminal effector domain of the bipartite response regulators"/>
    <property type="match status" value="1"/>
</dbReference>
<dbReference type="InterPro" id="IPR005158">
    <property type="entry name" value="BTAD"/>
</dbReference>
<dbReference type="PROSITE" id="PS51755">
    <property type="entry name" value="OMPR_PHOB"/>
    <property type="match status" value="1"/>
</dbReference>
<feature type="DNA-binding region" description="OmpR/PhoB-type" evidence="3">
    <location>
        <begin position="1"/>
        <end position="96"/>
    </location>
</feature>